<evidence type="ECO:0000256" key="12">
    <source>
        <dbReference type="PROSITE-ProRule" id="PRU01016"/>
    </source>
</evidence>
<dbReference type="EMBL" id="VYZC01000773">
    <property type="protein sequence ID" value="NWT05091.1"/>
    <property type="molecule type" value="Genomic_DNA"/>
</dbReference>
<dbReference type="CDD" id="cd11729">
    <property type="entry name" value="ADDz_Dnmt3a"/>
    <property type="match status" value="1"/>
</dbReference>
<feature type="non-terminal residue" evidence="15">
    <location>
        <position position="1"/>
    </location>
</feature>
<evidence type="ECO:0000256" key="6">
    <source>
        <dbReference type="ARBA" id="ARBA00022691"/>
    </source>
</evidence>
<keyword evidence="8" id="KW-0863">Zinc-finger</keyword>
<comment type="similarity">
    <text evidence="12">Belongs to the class I-like SAM-binding methyltransferase superfamily. C5-methyltransferase family.</text>
</comment>
<keyword evidence="7" id="KW-0479">Metal-binding</keyword>
<evidence type="ECO:0000256" key="8">
    <source>
        <dbReference type="ARBA" id="ARBA00022771"/>
    </source>
</evidence>
<dbReference type="PROSITE" id="PS51679">
    <property type="entry name" value="SAM_MT_C5"/>
    <property type="match status" value="1"/>
</dbReference>
<feature type="active site" evidence="12">
    <location>
        <position position="646"/>
    </location>
</feature>
<keyword evidence="16" id="KW-1185">Reference proteome</keyword>
<feature type="compositionally biased region" description="Low complexity" evidence="13">
    <location>
        <begin position="22"/>
        <end position="34"/>
    </location>
</feature>
<feature type="region of interest" description="Disordered" evidence="13">
    <location>
        <begin position="160"/>
        <end position="187"/>
    </location>
</feature>
<comment type="caution">
    <text evidence="15">The sequence shown here is derived from an EMBL/GenBank/DDBJ whole genome shotgun (WGS) entry which is preliminary data.</text>
</comment>
<keyword evidence="10" id="KW-0238">DNA-binding</keyword>
<evidence type="ECO:0000256" key="4">
    <source>
        <dbReference type="ARBA" id="ARBA00022603"/>
    </source>
</evidence>
<dbReference type="AlphaFoldDB" id="A0A7K5KGU5"/>
<dbReference type="InterPro" id="IPR018117">
    <property type="entry name" value="C5_DNA_meth_AS"/>
</dbReference>
<dbReference type="InterPro" id="IPR040552">
    <property type="entry name" value="DNMT3_ADD_GATA1-like"/>
</dbReference>
<dbReference type="GO" id="GO:0003886">
    <property type="term" value="F:DNA (cytosine-5-)-methyltransferase activity"/>
    <property type="evidence" value="ECO:0007669"/>
    <property type="project" value="UniProtKB-EC"/>
</dbReference>
<name>A0A7K5KGU5_9TYRA</name>
<keyword evidence="3" id="KW-0678">Repressor</keyword>
<sequence length="874" mass="96725">QVESSDTPKDTAAVPKCPPACPEASPAEPLPNGDVEGDAEEGGASPKGGRPEEDDAESVPDGETGRALENGRCTPKEGLDAPADEGKDEKEENNFDTLKMEASMAWGSRGRLRGGLGWESSLRQRPMQRHTFQAGDPYYISKRKRDEWLARWKREVRAGTGAGRAPGGVSSVPPEVAPGVPRGPWARQWPRDAQAGGGRARVPLPLHGNTIGPFVPLCTQKGPAATPLWDLRGQGTLRDPWGQRGPSGTPGDSGDPRLSPRLAGGWQGLAWGAGPQVCPIHTGLNWGSGAGASPRPVGLWVGDTCTPGQVASSRAGKIFPACPENDETDTSKVVEIQNKQMIEWALGGFQPSGPKGLEPPEEERNPYKEVYTEMWVEPEAAAYAPPPPAKKPRKSTTQEKPKVKEIIDERTRERLVYEVRQKCRNIEDICISCGSLNVTLEHPLFIGGMCQNCKNCFLECAYQYDDDGYQSYCTICCGGREVLMCGNNNCCRCFCVECVDLLVGPGAAQAAIKEDPWNCYMCGHKGVYGLLRRREDWPSRLQMFFANNHDQEFDPPKVYPPVPAEKRKPIRVLSLFDGIATGLLVLKDLGIQVDRYIASEVCEDSITVGMVRHQGKIMYVGDVRNVTQKHIQEWGPFDLVIGGSPCNDLSIVNPARKGLYEGTGRLFFEFYRLLHEARPKEGDDRPFFWLFENVVAMGVSDKRDISRFLESNPVMIDAKEVSAAHRARYFWGNLPGMNRPLASTVNDKLELQECLEHGRIAKFSKVRTITTRSNSIKQGKDQHFPVFMNEKEDILWCTEMERYGGLGGALGPRHHVQPTPLTPPLPRRVFGFPVHYTDVSNMSRLARQRLLGRSWSVPVIRHLFAPLKEYFACV</sequence>
<dbReference type="InterPro" id="IPR050390">
    <property type="entry name" value="C5-Methyltransferase"/>
</dbReference>
<evidence type="ECO:0000256" key="10">
    <source>
        <dbReference type="ARBA" id="ARBA00023125"/>
    </source>
</evidence>
<dbReference type="GO" id="GO:0005634">
    <property type="term" value="C:nucleus"/>
    <property type="evidence" value="ECO:0007669"/>
    <property type="project" value="UniProtKB-SubCell"/>
</dbReference>
<evidence type="ECO:0000313" key="15">
    <source>
        <dbReference type="EMBL" id="NWT05091.1"/>
    </source>
</evidence>
<dbReference type="InterPro" id="IPR025766">
    <property type="entry name" value="ADD"/>
</dbReference>
<evidence type="ECO:0000256" key="7">
    <source>
        <dbReference type="ARBA" id="ARBA00022723"/>
    </source>
</evidence>
<dbReference type="InterPro" id="IPR029063">
    <property type="entry name" value="SAM-dependent_MTases_sf"/>
</dbReference>
<evidence type="ECO:0000256" key="9">
    <source>
        <dbReference type="ARBA" id="ARBA00022833"/>
    </source>
</evidence>
<dbReference type="SUPFAM" id="SSF53335">
    <property type="entry name" value="S-adenosyl-L-methionine-dependent methyltransferases"/>
    <property type="match status" value="1"/>
</dbReference>
<dbReference type="Proteomes" id="UP000525714">
    <property type="component" value="Unassembled WGS sequence"/>
</dbReference>
<reference evidence="15 16" key="1">
    <citation type="submission" date="2019-09" db="EMBL/GenBank/DDBJ databases">
        <title>Bird 10,000 Genomes (B10K) Project - Family phase.</title>
        <authorList>
            <person name="Zhang G."/>
        </authorList>
    </citation>
    <scope>NUCLEOTIDE SEQUENCE [LARGE SCALE GENOMIC DNA]</scope>
    <source>
        <strain evidence="15">B10K-DU-003-16</strain>
        <tissue evidence="15">Mixed tissue sample</tissue>
    </source>
</reference>
<accession>A0A7K5KGU5</accession>
<dbReference type="Gene3D" id="3.40.50.150">
    <property type="entry name" value="Vaccinia Virus protein VP39"/>
    <property type="match status" value="2"/>
</dbReference>
<organism evidence="15 16">
    <name type="scientific">Mionectes macconnelli</name>
    <name type="common">McConnell's flycatcher</name>
    <dbReference type="NCBI Taxonomy" id="254557"/>
    <lineage>
        <taxon>Eukaryota</taxon>
        <taxon>Metazoa</taxon>
        <taxon>Chordata</taxon>
        <taxon>Craniata</taxon>
        <taxon>Vertebrata</taxon>
        <taxon>Euteleostomi</taxon>
        <taxon>Archelosauria</taxon>
        <taxon>Archosauria</taxon>
        <taxon>Dinosauria</taxon>
        <taxon>Saurischia</taxon>
        <taxon>Theropoda</taxon>
        <taxon>Coelurosauria</taxon>
        <taxon>Aves</taxon>
        <taxon>Neognathae</taxon>
        <taxon>Neoaves</taxon>
        <taxon>Telluraves</taxon>
        <taxon>Australaves</taxon>
        <taxon>Passeriformes</taxon>
        <taxon>Tyrannidae</taxon>
        <taxon>Mionectes</taxon>
    </lineage>
</organism>
<feature type="domain" description="PHD-type" evidence="14">
    <location>
        <begin position="418"/>
        <end position="550"/>
    </location>
</feature>
<dbReference type="Pfam" id="PF17980">
    <property type="entry name" value="ADD_DNMT3"/>
    <property type="match status" value="1"/>
</dbReference>
<evidence type="ECO:0000256" key="13">
    <source>
        <dbReference type="SAM" id="MobiDB-lite"/>
    </source>
</evidence>
<dbReference type="GO" id="GO:0032259">
    <property type="term" value="P:methylation"/>
    <property type="evidence" value="ECO:0007669"/>
    <property type="project" value="UniProtKB-KW"/>
</dbReference>
<feature type="region of interest" description="Disordered" evidence="13">
    <location>
        <begin position="381"/>
        <end position="402"/>
    </location>
</feature>
<feature type="region of interest" description="Disordered" evidence="13">
    <location>
        <begin position="233"/>
        <end position="260"/>
    </location>
</feature>
<feature type="non-terminal residue" evidence="15">
    <location>
        <position position="874"/>
    </location>
</feature>
<proteinExistence type="inferred from homology"/>
<gene>
    <name evidence="15" type="primary">Dnmt3a</name>
    <name evidence="15" type="ORF">MIOMAC_R06837</name>
</gene>
<evidence type="ECO:0000256" key="1">
    <source>
        <dbReference type="ARBA" id="ARBA00004123"/>
    </source>
</evidence>
<comment type="subcellular location">
    <subcellularLocation>
        <location evidence="1">Nucleus</location>
    </subcellularLocation>
</comment>
<dbReference type="Pfam" id="PF21255">
    <property type="entry name" value="DNMT3_ADD_GATA1-like"/>
    <property type="match status" value="1"/>
</dbReference>
<evidence type="ECO:0000256" key="2">
    <source>
        <dbReference type="ARBA" id="ARBA00011975"/>
    </source>
</evidence>
<keyword evidence="6 12" id="KW-0949">S-adenosyl-L-methionine</keyword>
<keyword evidence="9" id="KW-0862">Zinc</keyword>
<evidence type="ECO:0000313" key="16">
    <source>
        <dbReference type="Proteomes" id="UP000525714"/>
    </source>
</evidence>
<dbReference type="PROSITE" id="PS00094">
    <property type="entry name" value="C5_MTASE_1"/>
    <property type="match status" value="1"/>
</dbReference>
<feature type="region of interest" description="Disordered" evidence="13">
    <location>
        <begin position="1"/>
        <end position="98"/>
    </location>
</feature>
<dbReference type="Gene3D" id="1.10.720.50">
    <property type="entry name" value="PWWP, helical domain"/>
    <property type="match status" value="1"/>
</dbReference>
<dbReference type="FunFam" id="3.40.50.150:FF:000008">
    <property type="entry name" value="DNA (Cytosine-5)-methyltransferase 3A isoform X1"/>
    <property type="match status" value="1"/>
</dbReference>
<dbReference type="EC" id="2.1.1.37" evidence="2"/>
<dbReference type="PANTHER" id="PTHR23068">
    <property type="entry name" value="DNA CYTOSINE-5- -METHYLTRANSFERASE 3-RELATED"/>
    <property type="match status" value="1"/>
</dbReference>
<evidence type="ECO:0000256" key="5">
    <source>
        <dbReference type="ARBA" id="ARBA00022679"/>
    </source>
</evidence>
<keyword evidence="5 12" id="KW-0808">Transferase</keyword>
<evidence type="ECO:0000259" key="14">
    <source>
        <dbReference type="PROSITE" id="PS51533"/>
    </source>
</evidence>
<dbReference type="PROSITE" id="PS51533">
    <property type="entry name" value="ADD"/>
    <property type="match status" value="1"/>
</dbReference>
<dbReference type="InterPro" id="IPR044108">
    <property type="entry name" value="ADD_DNMT3A"/>
</dbReference>
<keyword evidence="11" id="KW-0539">Nucleus</keyword>
<evidence type="ECO:0000256" key="3">
    <source>
        <dbReference type="ARBA" id="ARBA00022491"/>
    </source>
</evidence>
<dbReference type="InterPro" id="IPR001525">
    <property type="entry name" value="C5_MeTfrase"/>
</dbReference>
<dbReference type="Pfam" id="PF00145">
    <property type="entry name" value="DNA_methylase"/>
    <property type="match status" value="1"/>
</dbReference>
<dbReference type="GO" id="GO:0005737">
    <property type="term" value="C:cytoplasm"/>
    <property type="evidence" value="ECO:0007669"/>
    <property type="project" value="TreeGrafter"/>
</dbReference>
<feature type="compositionally biased region" description="Basic and acidic residues" evidence="13">
    <location>
        <begin position="74"/>
        <end position="93"/>
    </location>
</feature>
<dbReference type="InterPro" id="IPR054724">
    <property type="entry name" value="DNM3A_N"/>
</dbReference>
<dbReference type="PANTHER" id="PTHR23068:SF10">
    <property type="entry name" value="DNA (CYTOSINE-5)-METHYLTRANSFERASE 3A"/>
    <property type="match status" value="1"/>
</dbReference>
<dbReference type="GO" id="GO:0045892">
    <property type="term" value="P:negative regulation of DNA-templated transcription"/>
    <property type="evidence" value="ECO:0007669"/>
    <property type="project" value="TreeGrafter"/>
</dbReference>
<evidence type="ECO:0000256" key="11">
    <source>
        <dbReference type="ARBA" id="ARBA00023242"/>
    </source>
</evidence>
<dbReference type="GO" id="GO:0003677">
    <property type="term" value="F:DNA binding"/>
    <property type="evidence" value="ECO:0007669"/>
    <property type="project" value="UniProtKB-KW"/>
</dbReference>
<protein>
    <recommendedName>
        <fullName evidence="2">DNA (cytosine-5-)-methyltransferase</fullName>
        <ecNumber evidence="2">2.1.1.37</ecNumber>
    </recommendedName>
</protein>
<dbReference type="GO" id="GO:0008270">
    <property type="term" value="F:zinc ion binding"/>
    <property type="evidence" value="ECO:0007669"/>
    <property type="project" value="UniProtKB-KW"/>
</dbReference>
<dbReference type="Pfam" id="PF22855">
    <property type="entry name" value="DNM3A_N"/>
    <property type="match status" value="1"/>
</dbReference>
<dbReference type="InterPro" id="IPR049554">
    <property type="entry name" value="DNMT3_ADD_PHD"/>
</dbReference>
<keyword evidence="4 12" id="KW-0489">Methyltransferase</keyword>